<protein>
    <submittedName>
        <fullName evidence="2">Uncharacterized protein</fullName>
    </submittedName>
</protein>
<name>A0ABS4TDF6_9PSEU</name>
<keyword evidence="3" id="KW-1185">Reference proteome</keyword>
<evidence type="ECO:0000256" key="1">
    <source>
        <dbReference type="SAM" id="MobiDB-lite"/>
    </source>
</evidence>
<reference evidence="2 3" key="1">
    <citation type="submission" date="2021-03" db="EMBL/GenBank/DDBJ databases">
        <title>Sequencing the genomes of 1000 actinobacteria strains.</title>
        <authorList>
            <person name="Klenk H.-P."/>
        </authorList>
    </citation>
    <scope>NUCLEOTIDE SEQUENCE [LARGE SCALE GENOMIC DNA]</scope>
    <source>
        <strain evidence="2 3">DSM 46670</strain>
    </source>
</reference>
<proteinExistence type="predicted"/>
<dbReference type="EMBL" id="JAGINW010000001">
    <property type="protein sequence ID" value="MBP2322384.1"/>
    <property type="molecule type" value="Genomic_DNA"/>
</dbReference>
<sequence length="116" mass="12126">MTASDATSLGAEPTAKETNRTNSRDCEYKKSGSFTIGVTVYEKLGIKDVTDRGSVKPITVGKHEAVQGVSPGGLCAIAIKVTESSRVDATASANGDEQRSCDLVLPLAEAVEKKLP</sequence>
<accession>A0ABS4TDF6</accession>
<dbReference type="Proteomes" id="UP001519332">
    <property type="component" value="Unassembled WGS sequence"/>
</dbReference>
<organism evidence="2 3">
    <name type="scientific">Kibdelosporangium banguiense</name>
    <dbReference type="NCBI Taxonomy" id="1365924"/>
    <lineage>
        <taxon>Bacteria</taxon>
        <taxon>Bacillati</taxon>
        <taxon>Actinomycetota</taxon>
        <taxon>Actinomycetes</taxon>
        <taxon>Pseudonocardiales</taxon>
        <taxon>Pseudonocardiaceae</taxon>
        <taxon>Kibdelosporangium</taxon>
    </lineage>
</organism>
<dbReference type="InterPro" id="IPR024520">
    <property type="entry name" value="DUF3558"/>
</dbReference>
<comment type="caution">
    <text evidence="2">The sequence shown here is derived from an EMBL/GenBank/DDBJ whole genome shotgun (WGS) entry which is preliminary data.</text>
</comment>
<feature type="compositionally biased region" description="Basic and acidic residues" evidence="1">
    <location>
        <begin position="14"/>
        <end position="26"/>
    </location>
</feature>
<evidence type="ECO:0000313" key="2">
    <source>
        <dbReference type="EMBL" id="MBP2322384.1"/>
    </source>
</evidence>
<feature type="region of interest" description="Disordered" evidence="1">
    <location>
        <begin position="1"/>
        <end position="26"/>
    </location>
</feature>
<gene>
    <name evidence="2" type="ORF">JOF56_002769</name>
</gene>
<dbReference type="Pfam" id="PF12079">
    <property type="entry name" value="DUF3558"/>
    <property type="match status" value="1"/>
</dbReference>
<evidence type="ECO:0000313" key="3">
    <source>
        <dbReference type="Proteomes" id="UP001519332"/>
    </source>
</evidence>